<protein>
    <recommendedName>
        <fullName evidence="2">26S proteasome non-ATPase regulatory subunit 5</fullName>
    </recommendedName>
</protein>
<name>A0A0T6BDW3_9SCAR</name>
<comment type="caution">
    <text evidence="3">The sequence shown here is derived from an EMBL/GenBank/DDBJ whole genome shotgun (WGS) entry which is preliminary data.</text>
</comment>
<reference evidence="3 4" key="1">
    <citation type="submission" date="2015-09" db="EMBL/GenBank/DDBJ databases">
        <title>Draft genome of the scarab beetle Oryctes borbonicus.</title>
        <authorList>
            <person name="Meyer J.M."/>
            <person name="Markov G.V."/>
            <person name="Baskaran P."/>
            <person name="Herrmann M."/>
            <person name="Sommer R.J."/>
            <person name="Roedelsperger C."/>
        </authorList>
    </citation>
    <scope>NUCLEOTIDE SEQUENCE [LARGE SCALE GENOMIC DNA]</scope>
    <source>
        <strain evidence="3">OB123</strain>
        <tissue evidence="3">Whole animal</tissue>
    </source>
</reference>
<evidence type="ECO:0000313" key="4">
    <source>
        <dbReference type="Proteomes" id="UP000051574"/>
    </source>
</evidence>
<dbReference type="EMBL" id="LJIG01001401">
    <property type="protein sequence ID" value="KRT85539.1"/>
    <property type="molecule type" value="Genomic_DNA"/>
</dbReference>
<dbReference type="InterPro" id="IPR019538">
    <property type="entry name" value="PSMD5"/>
</dbReference>
<dbReference type="GO" id="GO:0043248">
    <property type="term" value="P:proteasome assembly"/>
    <property type="evidence" value="ECO:0007669"/>
    <property type="project" value="InterPro"/>
</dbReference>
<dbReference type="OrthoDB" id="10250600at2759"/>
<dbReference type="Gene3D" id="1.25.10.10">
    <property type="entry name" value="Leucine-rich Repeat Variant"/>
    <property type="match status" value="2"/>
</dbReference>
<dbReference type="PANTHER" id="PTHR13554:SF10">
    <property type="entry name" value="26S PROTEASOME NON-ATPASE REGULATORY SUBUNIT 5"/>
    <property type="match status" value="1"/>
</dbReference>
<dbReference type="AlphaFoldDB" id="A0A0T6BDW3"/>
<evidence type="ECO:0000256" key="2">
    <source>
        <dbReference type="ARBA" id="ARBA00014933"/>
    </source>
</evidence>
<evidence type="ECO:0000313" key="3">
    <source>
        <dbReference type="EMBL" id="KRT85539.1"/>
    </source>
</evidence>
<dbReference type="Pfam" id="PF10508">
    <property type="entry name" value="Proteasom_PSMB"/>
    <property type="match status" value="1"/>
</dbReference>
<dbReference type="GO" id="GO:0005829">
    <property type="term" value="C:cytosol"/>
    <property type="evidence" value="ECO:0007669"/>
    <property type="project" value="TreeGrafter"/>
</dbReference>
<comment type="similarity">
    <text evidence="1">Belongs to the proteasome subunit S5B/HSM3 family.</text>
</comment>
<accession>A0A0T6BDW3</accession>
<evidence type="ECO:0000256" key="1">
    <source>
        <dbReference type="ARBA" id="ARBA00006823"/>
    </source>
</evidence>
<gene>
    <name evidence="3" type="ORF">AMK59_147</name>
</gene>
<dbReference type="SUPFAM" id="SSF48371">
    <property type="entry name" value="ARM repeat"/>
    <property type="match status" value="1"/>
</dbReference>
<keyword evidence="4" id="KW-1185">Reference proteome</keyword>
<proteinExistence type="inferred from homology"/>
<dbReference type="Proteomes" id="UP000051574">
    <property type="component" value="Unassembled WGS sequence"/>
</dbReference>
<dbReference type="InterPro" id="IPR016024">
    <property type="entry name" value="ARM-type_fold"/>
</dbReference>
<dbReference type="PANTHER" id="PTHR13554">
    <property type="entry name" value="26S PROTEASOME NON-ATPASE REGULATORY SUBUNIT 5-RELATED"/>
    <property type="match status" value="1"/>
</dbReference>
<sequence length="499" mass="56585">MSREQWLSAKSSALRDEDERISTLNEIKDYLRSLPQNEAAESAQLLQMPVLFDCLNDSNTEQIDLACEVLTLCLNTLTLGESTNRYNVPLERALKHPHSQVKLMALKDIQRNIVNDELLVRFCKHTPLLIMVIKCIGNDDLGVALLSSDVITTVGASESCINVLLLPDVQNVVAEVMSKNEIIRLRFFEVFINIARKSEKSHNILESSGFLGQVLHDLNNNDVLLRMNIIELLSQFVTCKQGYRYLESNGIIEKFCKQLKDSDDLLFVQLCEPGILKFFGQLAYWRPNDIVTKYKFILTRIYSNIKSDNFTLVRVSVDTLGHIAETNEGKIALNSVGDIMPKLLPSITEKLNKLPNEVKIRALNCLENILQVSTNDTRITAITRRWYSYLEGNPIDLILRYAKNPFSEIRCAGLGILNALATQLWGQEVIRNSAGLVEFLLDRNVETIKECKELKFEIICKLSTSEVFNHEINLRLQAFVKEGPFYVQGVTEVAIEGND</sequence>
<organism evidence="3 4">
    <name type="scientific">Oryctes borbonicus</name>
    <dbReference type="NCBI Taxonomy" id="1629725"/>
    <lineage>
        <taxon>Eukaryota</taxon>
        <taxon>Metazoa</taxon>
        <taxon>Ecdysozoa</taxon>
        <taxon>Arthropoda</taxon>
        <taxon>Hexapoda</taxon>
        <taxon>Insecta</taxon>
        <taxon>Pterygota</taxon>
        <taxon>Neoptera</taxon>
        <taxon>Endopterygota</taxon>
        <taxon>Coleoptera</taxon>
        <taxon>Polyphaga</taxon>
        <taxon>Scarabaeiformia</taxon>
        <taxon>Scarabaeidae</taxon>
        <taxon>Dynastinae</taxon>
        <taxon>Oryctes</taxon>
    </lineage>
</organism>
<dbReference type="InterPro" id="IPR011989">
    <property type="entry name" value="ARM-like"/>
</dbReference>